<reference evidence="1" key="1">
    <citation type="journal article" date="2014" name="Front. Microbiol.">
        <title>High frequency of phylogenetically diverse reductive dehalogenase-homologous genes in deep subseafloor sedimentary metagenomes.</title>
        <authorList>
            <person name="Kawai M."/>
            <person name="Futagami T."/>
            <person name="Toyoda A."/>
            <person name="Takaki Y."/>
            <person name="Nishi S."/>
            <person name="Hori S."/>
            <person name="Arai W."/>
            <person name="Tsubouchi T."/>
            <person name="Morono Y."/>
            <person name="Uchiyama I."/>
            <person name="Ito T."/>
            <person name="Fujiyama A."/>
            <person name="Inagaki F."/>
            <person name="Takami H."/>
        </authorList>
    </citation>
    <scope>NUCLEOTIDE SEQUENCE</scope>
    <source>
        <strain evidence="1">Expedition CK06-06</strain>
    </source>
</reference>
<comment type="caution">
    <text evidence="1">The sequence shown here is derived from an EMBL/GenBank/DDBJ whole genome shotgun (WGS) entry which is preliminary data.</text>
</comment>
<sequence length="105" mass="12030">MVSEPTRELILKFPREAAFKFLRAFLKMIDTGDKAYIDVTIDGMEIGVPIKVGRPEEALADVFIGLVAFRGLKLGDFPEDLLPWAREMYADNTIQREIETLRNER</sequence>
<organism evidence="1">
    <name type="scientific">marine sediment metagenome</name>
    <dbReference type="NCBI Taxonomy" id="412755"/>
    <lineage>
        <taxon>unclassified sequences</taxon>
        <taxon>metagenomes</taxon>
        <taxon>ecological metagenomes</taxon>
    </lineage>
</organism>
<protein>
    <submittedName>
        <fullName evidence="1">Uncharacterized protein</fullName>
    </submittedName>
</protein>
<proteinExistence type="predicted"/>
<gene>
    <name evidence="1" type="ORF">S03H2_12740</name>
</gene>
<name>X1H0E7_9ZZZZ</name>
<accession>X1H0E7</accession>
<dbReference type="EMBL" id="BARU01006474">
    <property type="protein sequence ID" value="GAH47334.1"/>
    <property type="molecule type" value="Genomic_DNA"/>
</dbReference>
<evidence type="ECO:0000313" key="1">
    <source>
        <dbReference type="EMBL" id="GAH47334.1"/>
    </source>
</evidence>
<dbReference type="AlphaFoldDB" id="X1H0E7"/>